<evidence type="ECO:0000256" key="6">
    <source>
        <dbReference type="ARBA" id="ARBA00022825"/>
    </source>
</evidence>
<proteinExistence type="predicted"/>
<dbReference type="GO" id="GO:0004252">
    <property type="term" value="F:serine-type endopeptidase activity"/>
    <property type="evidence" value="ECO:0007669"/>
    <property type="project" value="InterPro"/>
</dbReference>
<keyword evidence="7" id="KW-0865">Zymogen</keyword>
<evidence type="ECO:0000256" key="8">
    <source>
        <dbReference type="ARBA" id="ARBA00023157"/>
    </source>
</evidence>
<evidence type="ECO:0000256" key="4">
    <source>
        <dbReference type="ARBA" id="ARBA00022729"/>
    </source>
</evidence>
<reference evidence="12" key="1">
    <citation type="submission" date="2025-08" db="UniProtKB">
        <authorList>
            <consortium name="RefSeq"/>
        </authorList>
    </citation>
    <scope>IDENTIFICATION</scope>
    <source>
        <strain evidence="12">15112-1751.03</strain>
        <tissue evidence="12">Whole Adult</tissue>
    </source>
</reference>
<sequence>METQLLLLLLFCTLSLNAAQQLPSIPCPQYFNYLSFNGQFIGRLKLYHDPLYEVNNVVVDFSQRGAYQFSYVGSLSLWDDQETTKANIRRGEPINYRVDFPIPDDPPKLTQIKLNNLVLCSGSQYGRPRTAISLTHSLRSSLTPLSFRPQTRPQWQLQPAQQDFFNSTDFFLGTEPQTTTQRSFLQFATQPTIQVQPQPQFQPQPLPEISNSVEPKISLPVSEICGKERAVLTPLIFRGQTLERGQLPWLVGLFERNEEHALQFFCGGTLLSSSTVISAAHCFRSPGRDLQARNTVVSLGRNTIDVISDGELKDVSQLLIHDQYQIADFTKADLVLIRMSTAVTFSDYIVPICLWSESFPLQLASGYKAYVAGWGADENGNVNTQLSKLTDVDIVTEPNCLRELPGRLVQSNTLCAKKSGTGPCASDGGGGLMLRENDVWLLRAVISSGVRKENTCDLSRPTVYTDVAKHIAWVRQNMWQ</sequence>
<evidence type="ECO:0000313" key="11">
    <source>
        <dbReference type="Proteomes" id="UP000515160"/>
    </source>
</evidence>
<dbReference type="GeneID" id="117574203"/>
<dbReference type="PRINTS" id="PR00722">
    <property type="entry name" value="CHYMOTRYPSIN"/>
</dbReference>
<keyword evidence="8" id="KW-1015">Disulfide bond</keyword>
<dbReference type="Gene3D" id="2.40.10.10">
    <property type="entry name" value="Trypsin-like serine proteases"/>
    <property type="match status" value="1"/>
</dbReference>
<dbReference type="PROSITE" id="PS00134">
    <property type="entry name" value="TRYPSIN_HIS"/>
    <property type="match status" value="1"/>
</dbReference>
<accession>A0A6P8XLE2</accession>
<dbReference type="PANTHER" id="PTHR24260">
    <property type="match status" value="1"/>
</dbReference>
<keyword evidence="11" id="KW-1185">Reference proteome</keyword>
<dbReference type="InterPro" id="IPR009003">
    <property type="entry name" value="Peptidase_S1_PA"/>
</dbReference>
<dbReference type="InterPro" id="IPR018114">
    <property type="entry name" value="TRYPSIN_HIS"/>
</dbReference>
<comment type="subcellular location">
    <subcellularLocation>
        <location evidence="1">Secreted</location>
    </subcellularLocation>
</comment>
<evidence type="ECO:0000259" key="10">
    <source>
        <dbReference type="PROSITE" id="PS50240"/>
    </source>
</evidence>
<feature type="chain" id="PRO_5027864934" evidence="9">
    <location>
        <begin position="20"/>
        <end position="480"/>
    </location>
</feature>
<dbReference type="PANTHER" id="PTHR24260:SF147">
    <property type="entry name" value="EG:BACR7A4.3 PROTEIN-RELATED"/>
    <property type="match status" value="1"/>
</dbReference>
<gene>
    <name evidence="12" type="primary">LOC117574203</name>
</gene>
<dbReference type="Pfam" id="PF16030">
    <property type="entry name" value="GD_N"/>
    <property type="match status" value="1"/>
</dbReference>
<dbReference type="InterPro" id="IPR031986">
    <property type="entry name" value="GD_N"/>
</dbReference>
<dbReference type="OrthoDB" id="6147874at2759"/>
<protein>
    <submittedName>
        <fullName evidence="12">Serine protease gd</fullName>
    </submittedName>
</protein>
<dbReference type="InterPro" id="IPR051333">
    <property type="entry name" value="CLIP_Serine_Protease"/>
</dbReference>
<evidence type="ECO:0000256" key="5">
    <source>
        <dbReference type="ARBA" id="ARBA00022801"/>
    </source>
</evidence>
<keyword evidence="4 9" id="KW-0732">Signal</keyword>
<keyword evidence="2" id="KW-0964">Secreted</keyword>
<dbReference type="PROSITE" id="PS50240">
    <property type="entry name" value="TRYPSIN_DOM"/>
    <property type="match status" value="1"/>
</dbReference>
<dbReference type="SUPFAM" id="SSF50494">
    <property type="entry name" value="Trypsin-like serine proteases"/>
    <property type="match status" value="1"/>
</dbReference>
<keyword evidence="5" id="KW-0378">Hydrolase</keyword>
<feature type="signal peptide" evidence="9">
    <location>
        <begin position="1"/>
        <end position="19"/>
    </location>
</feature>
<dbReference type="GO" id="GO:0006508">
    <property type="term" value="P:proteolysis"/>
    <property type="evidence" value="ECO:0007669"/>
    <property type="project" value="UniProtKB-KW"/>
</dbReference>
<dbReference type="Pfam" id="PF00089">
    <property type="entry name" value="Trypsin"/>
    <property type="match status" value="1"/>
</dbReference>
<dbReference type="InterPro" id="IPR043504">
    <property type="entry name" value="Peptidase_S1_PA_chymotrypsin"/>
</dbReference>
<evidence type="ECO:0000256" key="7">
    <source>
        <dbReference type="ARBA" id="ARBA00023145"/>
    </source>
</evidence>
<keyword evidence="6" id="KW-0720">Serine protease</keyword>
<evidence type="ECO:0000256" key="1">
    <source>
        <dbReference type="ARBA" id="ARBA00004613"/>
    </source>
</evidence>
<dbReference type="AlphaFoldDB" id="A0A6P8XLE2"/>
<dbReference type="FunFam" id="2.40.10.10:FF:000146">
    <property type="entry name" value="Serine protease 53"/>
    <property type="match status" value="1"/>
</dbReference>
<evidence type="ECO:0000313" key="12">
    <source>
        <dbReference type="RefSeq" id="XP_034113799.1"/>
    </source>
</evidence>
<dbReference type="SMART" id="SM00020">
    <property type="entry name" value="Tryp_SPc"/>
    <property type="match status" value="1"/>
</dbReference>
<keyword evidence="3 12" id="KW-0645">Protease</keyword>
<dbReference type="InterPro" id="IPR001254">
    <property type="entry name" value="Trypsin_dom"/>
</dbReference>
<dbReference type="CDD" id="cd00190">
    <property type="entry name" value="Tryp_SPc"/>
    <property type="match status" value="1"/>
</dbReference>
<evidence type="ECO:0000256" key="2">
    <source>
        <dbReference type="ARBA" id="ARBA00022525"/>
    </source>
</evidence>
<dbReference type="Proteomes" id="UP000515160">
    <property type="component" value="Chromosome 2R"/>
</dbReference>
<evidence type="ECO:0000256" key="9">
    <source>
        <dbReference type="SAM" id="SignalP"/>
    </source>
</evidence>
<dbReference type="InterPro" id="IPR001314">
    <property type="entry name" value="Peptidase_S1A"/>
</dbReference>
<feature type="domain" description="Peptidase S1" evidence="10">
    <location>
        <begin position="236"/>
        <end position="479"/>
    </location>
</feature>
<dbReference type="RefSeq" id="XP_034113799.1">
    <property type="nucleotide sequence ID" value="XM_034257908.2"/>
</dbReference>
<evidence type="ECO:0000256" key="3">
    <source>
        <dbReference type="ARBA" id="ARBA00022670"/>
    </source>
</evidence>
<dbReference type="GO" id="GO:0005576">
    <property type="term" value="C:extracellular region"/>
    <property type="evidence" value="ECO:0007669"/>
    <property type="project" value="UniProtKB-SubCell"/>
</dbReference>
<name>A0A6P8XLE2_DROAB</name>
<organism evidence="11 12">
    <name type="scientific">Drosophila albomicans</name>
    <name type="common">Fruit fly</name>
    <dbReference type="NCBI Taxonomy" id="7291"/>
    <lineage>
        <taxon>Eukaryota</taxon>
        <taxon>Metazoa</taxon>
        <taxon>Ecdysozoa</taxon>
        <taxon>Arthropoda</taxon>
        <taxon>Hexapoda</taxon>
        <taxon>Insecta</taxon>
        <taxon>Pterygota</taxon>
        <taxon>Neoptera</taxon>
        <taxon>Endopterygota</taxon>
        <taxon>Diptera</taxon>
        <taxon>Brachycera</taxon>
        <taxon>Muscomorpha</taxon>
        <taxon>Ephydroidea</taxon>
        <taxon>Drosophilidae</taxon>
        <taxon>Drosophila</taxon>
    </lineage>
</organism>